<organism evidence="1 2">
    <name type="scientific">Paradesertivirga mongoliensis</name>
    <dbReference type="NCBI Taxonomy" id="2100740"/>
    <lineage>
        <taxon>Bacteria</taxon>
        <taxon>Pseudomonadati</taxon>
        <taxon>Bacteroidota</taxon>
        <taxon>Sphingobacteriia</taxon>
        <taxon>Sphingobacteriales</taxon>
        <taxon>Sphingobacteriaceae</taxon>
        <taxon>Paradesertivirga</taxon>
    </lineage>
</organism>
<protein>
    <submittedName>
        <fullName evidence="1">Uncharacterized protein</fullName>
    </submittedName>
</protein>
<evidence type="ECO:0000313" key="1">
    <source>
        <dbReference type="EMBL" id="MFD2163377.1"/>
    </source>
</evidence>
<evidence type="ECO:0000313" key="2">
    <source>
        <dbReference type="Proteomes" id="UP001597387"/>
    </source>
</evidence>
<name>A0ABW4ZP27_9SPHI</name>
<reference evidence="2" key="1">
    <citation type="journal article" date="2019" name="Int. J. Syst. Evol. Microbiol.">
        <title>The Global Catalogue of Microorganisms (GCM) 10K type strain sequencing project: providing services to taxonomists for standard genome sequencing and annotation.</title>
        <authorList>
            <consortium name="The Broad Institute Genomics Platform"/>
            <consortium name="The Broad Institute Genome Sequencing Center for Infectious Disease"/>
            <person name="Wu L."/>
            <person name="Ma J."/>
        </authorList>
    </citation>
    <scope>NUCLEOTIDE SEQUENCE [LARGE SCALE GENOMIC DNA]</scope>
    <source>
        <strain evidence="2">KCTC 42217</strain>
    </source>
</reference>
<comment type="caution">
    <text evidence="1">The sequence shown here is derived from an EMBL/GenBank/DDBJ whole genome shotgun (WGS) entry which is preliminary data.</text>
</comment>
<accession>A0ABW4ZP27</accession>
<gene>
    <name evidence="1" type="ORF">ACFSJU_13300</name>
</gene>
<dbReference type="EMBL" id="JBHUHZ010000002">
    <property type="protein sequence ID" value="MFD2163377.1"/>
    <property type="molecule type" value="Genomic_DNA"/>
</dbReference>
<sequence>MMNINDIRATNHYIVFRIGADTDIKNGRIKMVEKALKSLEAKEDYIACQALLDALQYQESEVQQSF</sequence>
<dbReference type="Proteomes" id="UP001597387">
    <property type="component" value="Unassembled WGS sequence"/>
</dbReference>
<dbReference type="RefSeq" id="WP_255900980.1">
    <property type="nucleotide sequence ID" value="NZ_JAFMZO010000002.1"/>
</dbReference>
<proteinExistence type="predicted"/>
<keyword evidence="2" id="KW-1185">Reference proteome</keyword>